<comment type="similarity">
    <text evidence="1">Belongs to the cation transport ATPase (P-type) (TC 3.A.3) family. Type IB subfamily.</text>
</comment>
<proteinExistence type="inferred from homology"/>
<dbReference type="EMBL" id="JATAAI010000009">
    <property type="protein sequence ID" value="KAK1743297.1"/>
    <property type="molecule type" value="Genomic_DNA"/>
</dbReference>
<keyword evidence="3" id="KW-1185">Reference proteome</keyword>
<dbReference type="Gene3D" id="3.40.50.1000">
    <property type="entry name" value="HAD superfamily/HAD-like"/>
    <property type="match status" value="1"/>
</dbReference>
<accession>A0AAD8YBW2</accession>
<dbReference type="SUPFAM" id="SSF56784">
    <property type="entry name" value="HAD-like"/>
    <property type="match status" value="1"/>
</dbReference>
<dbReference type="InterPro" id="IPR023214">
    <property type="entry name" value="HAD_sf"/>
</dbReference>
<dbReference type="PANTHER" id="PTHR48085">
    <property type="entry name" value="CADMIUM/ZINC-TRANSPORTING ATPASE HMA2-RELATED"/>
    <property type="match status" value="1"/>
</dbReference>
<evidence type="ECO:0000313" key="2">
    <source>
        <dbReference type="EMBL" id="KAK1743297.1"/>
    </source>
</evidence>
<organism evidence="2 3">
    <name type="scientific">Skeletonema marinoi</name>
    <dbReference type="NCBI Taxonomy" id="267567"/>
    <lineage>
        <taxon>Eukaryota</taxon>
        <taxon>Sar</taxon>
        <taxon>Stramenopiles</taxon>
        <taxon>Ochrophyta</taxon>
        <taxon>Bacillariophyta</taxon>
        <taxon>Coscinodiscophyceae</taxon>
        <taxon>Thalassiosirophycidae</taxon>
        <taxon>Thalassiosirales</taxon>
        <taxon>Skeletonemataceae</taxon>
        <taxon>Skeletonema</taxon>
        <taxon>Skeletonema marinoi-dohrnii complex</taxon>
    </lineage>
</organism>
<protein>
    <submittedName>
        <fullName evidence="2">Cadmium/zinc-transporting ATPase</fullName>
    </submittedName>
</protein>
<sequence length="147" mass="15488">MVDDCKGQKKCGRQKKVMMVGDGVNDAPALAIADISVAMGEGSALALETADATLMGSDLNKLLFIVNMGPLVTQRIVENVVFSFVVKAIVVGLTFAGKAALWEAIVSDVGAMLIVTLNGLRLLPSNSESEVKEVKNECESNGEEEST</sequence>
<gene>
    <name evidence="2" type="ORF">QTG54_005918</name>
</gene>
<reference evidence="2" key="1">
    <citation type="submission" date="2023-06" db="EMBL/GenBank/DDBJ databases">
        <title>Survivors Of The Sea: Transcriptome response of Skeletonema marinoi to long-term dormancy.</title>
        <authorList>
            <person name="Pinder M.I.M."/>
            <person name="Kourtchenko O."/>
            <person name="Robertson E.K."/>
            <person name="Larsson T."/>
            <person name="Maumus F."/>
            <person name="Osuna-Cruz C.M."/>
            <person name="Vancaester E."/>
            <person name="Stenow R."/>
            <person name="Vandepoele K."/>
            <person name="Ploug H."/>
            <person name="Bruchert V."/>
            <person name="Godhe A."/>
            <person name="Topel M."/>
        </authorList>
    </citation>
    <scope>NUCLEOTIDE SEQUENCE</scope>
    <source>
        <strain evidence="2">R05AC</strain>
    </source>
</reference>
<dbReference type="InterPro" id="IPR036412">
    <property type="entry name" value="HAD-like_sf"/>
</dbReference>
<dbReference type="PANTHER" id="PTHR48085:SF5">
    <property type="entry name" value="CADMIUM_ZINC-TRANSPORTING ATPASE HMA4-RELATED"/>
    <property type="match status" value="1"/>
</dbReference>
<evidence type="ECO:0000313" key="3">
    <source>
        <dbReference type="Proteomes" id="UP001224775"/>
    </source>
</evidence>
<dbReference type="PRINTS" id="PR00119">
    <property type="entry name" value="CATATPASE"/>
</dbReference>
<dbReference type="Proteomes" id="UP001224775">
    <property type="component" value="Unassembled WGS sequence"/>
</dbReference>
<comment type="caution">
    <text evidence="2">The sequence shown here is derived from an EMBL/GenBank/DDBJ whole genome shotgun (WGS) entry which is preliminary data.</text>
</comment>
<dbReference type="Pfam" id="PF08282">
    <property type="entry name" value="Hydrolase_3"/>
    <property type="match status" value="1"/>
</dbReference>
<dbReference type="GO" id="GO:0022857">
    <property type="term" value="F:transmembrane transporter activity"/>
    <property type="evidence" value="ECO:0007669"/>
    <property type="project" value="TreeGrafter"/>
</dbReference>
<dbReference type="PROSITE" id="PS01229">
    <property type="entry name" value="COF_2"/>
    <property type="match status" value="1"/>
</dbReference>
<dbReference type="InterPro" id="IPR051014">
    <property type="entry name" value="Cation_Transport_ATPase_IB"/>
</dbReference>
<evidence type="ECO:0000256" key="1">
    <source>
        <dbReference type="ARBA" id="ARBA00006024"/>
    </source>
</evidence>
<dbReference type="AlphaFoldDB" id="A0AAD8YBW2"/>
<name>A0AAD8YBW2_9STRA</name>
<dbReference type="GO" id="GO:0016020">
    <property type="term" value="C:membrane"/>
    <property type="evidence" value="ECO:0007669"/>
    <property type="project" value="TreeGrafter"/>
</dbReference>